<dbReference type="InParanoid" id="A0A6J0W0A2"/>
<dbReference type="GeneID" id="110125789"/>
<dbReference type="RefSeq" id="XP_020730741.1">
    <property type="nucleotide sequence ID" value="XM_020875082.2"/>
</dbReference>
<feature type="compositionally biased region" description="Basic residues" evidence="1">
    <location>
        <begin position="15"/>
        <end position="26"/>
    </location>
</feature>
<evidence type="ECO:0000313" key="3">
    <source>
        <dbReference type="RefSeq" id="XP_020730741.1"/>
    </source>
</evidence>
<evidence type="ECO:0000313" key="2">
    <source>
        <dbReference type="Proteomes" id="UP001652640"/>
    </source>
</evidence>
<accession>A0A6J0W0A2</accession>
<organism evidence="2 3">
    <name type="scientific">Odocoileus virginianus</name>
    <name type="common">White-tailed deer</name>
    <dbReference type="NCBI Taxonomy" id="9874"/>
    <lineage>
        <taxon>Eukaryota</taxon>
        <taxon>Metazoa</taxon>
        <taxon>Chordata</taxon>
        <taxon>Craniata</taxon>
        <taxon>Vertebrata</taxon>
        <taxon>Euteleostomi</taxon>
        <taxon>Mammalia</taxon>
        <taxon>Eutheria</taxon>
        <taxon>Laurasiatheria</taxon>
        <taxon>Artiodactyla</taxon>
        <taxon>Ruminantia</taxon>
        <taxon>Pecora</taxon>
        <taxon>Cervidae</taxon>
        <taxon>Odocoileinae</taxon>
        <taxon>Odocoileus</taxon>
    </lineage>
</organism>
<evidence type="ECO:0000256" key="1">
    <source>
        <dbReference type="SAM" id="MobiDB-lite"/>
    </source>
</evidence>
<reference evidence="2" key="1">
    <citation type="journal article" date="2022" name="J. Hered.">
        <title>A De Novo Chromosome-Level Genome Assembly of the White-Tailed Deer, Odocoileus Virginianus.</title>
        <authorList>
            <person name="London E.W."/>
            <person name="Roca A.L."/>
            <person name="Novakofski J.E."/>
            <person name="Mateus-Pinilla N.E."/>
        </authorList>
    </citation>
    <scope>NUCLEOTIDE SEQUENCE [LARGE SCALE GENOMIC DNA]</scope>
</reference>
<proteinExistence type="predicted"/>
<keyword evidence="2" id="KW-1185">Reference proteome</keyword>
<reference evidence="3" key="2">
    <citation type="submission" date="2025-08" db="UniProtKB">
        <authorList>
            <consortium name="RefSeq"/>
        </authorList>
    </citation>
    <scope>IDENTIFICATION</scope>
    <source>
        <tissue evidence="3">Tongue muscle</tissue>
    </source>
</reference>
<dbReference type="AlphaFoldDB" id="A0A6J0W0A2"/>
<dbReference type="Proteomes" id="UP001652640">
    <property type="component" value="Chromosome 18"/>
</dbReference>
<name>A0A6J0W0A2_ODOVR</name>
<protein>
    <submittedName>
        <fullName evidence="3">Uncharacterized protein isoform X1</fullName>
    </submittedName>
</protein>
<gene>
    <name evidence="3" type="primary">LOC110125789</name>
</gene>
<sequence length="219" mass="23576">MKRGGKKLNLNKTKLQAHRSLRRKRGGGGGGGTAEALSVGDAARTPSPAESVPSGAPPPHAPTCKVWTHKGGRRSARQNWKELLPSLMGENEALYWPLSEKLKISLFPASLPNPMTLISSIFHDGRECSLKISTGPSHLWPPCRASPTLPYLKPIKIYKLKASGKEHNLGNCLLGNLTTARVPWKSALNTIVVHPISSQLYRRACGQGLAGKRPGCPSS</sequence>
<feature type="region of interest" description="Disordered" evidence="1">
    <location>
        <begin position="1"/>
        <end position="72"/>
    </location>
</feature>
<dbReference type="KEGG" id="ovr:110125789"/>